<dbReference type="Gene3D" id="3.20.20.450">
    <property type="entry name" value="EAL domain"/>
    <property type="match status" value="1"/>
</dbReference>
<dbReference type="EMBL" id="FNSD01000001">
    <property type="protein sequence ID" value="SEB41903.1"/>
    <property type="molecule type" value="Genomic_DNA"/>
</dbReference>
<dbReference type="Gene3D" id="3.30.70.270">
    <property type="match status" value="1"/>
</dbReference>
<evidence type="ECO:0000313" key="4">
    <source>
        <dbReference type="EMBL" id="SEB41903.1"/>
    </source>
</evidence>
<feature type="domain" description="PAS" evidence="1">
    <location>
        <begin position="13"/>
        <end position="86"/>
    </location>
</feature>
<dbReference type="InterPro" id="IPR000014">
    <property type="entry name" value="PAS"/>
</dbReference>
<dbReference type="OrthoDB" id="101222at2"/>
<dbReference type="Gene3D" id="3.30.450.20">
    <property type="entry name" value="PAS domain"/>
    <property type="match status" value="1"/>
</dbReference>
<dbReference type="SMART" id="SM00091">
    <property type="entry name" value="PAS"/>
    <property type="match status" value="1"/>
</dbReference>
<dbReference type="SUPFAM" id="SSF141868">
    <property type="entry name" value="EAL domain-like"/>
    <property type="match status" value="1"/>
</dbReference>
<dbReference type="InterPro" id="IPR052155">
    <property type="entry name" value="Biofilm_reg_signaling"/>
</dbReference>
<dbReference type="InterPro" id="IPR000160">
    <property type="entry name" value="GGDEF_dom"/>
</dbReference>
<dbReference type="Proteomes" id="UP000182409">
    <property type="component" value="Unassembled WGS sequence"/>
</dbReference>
<evidence type="ECO:0000259" key="2">
    <source>
        <dbReference type="PROSITE" id="PS50883"/>
    </source>
</evidence>
<evidence type="ECO:0000259" key="1">
    <source>
        <dbReference type="PROSITE" id="PS50112"/>
    </source>
</evidence>
<evidence type="ECO:0000259" key="3">
    <source>
        <dbReference type="PROSITE" id="PS50887"/>
    </source>
</evidence>
<dbReference type="AlphaFoldDB" id="A0A1H4J6L1"/>
<gene>
    <name evidence="4" type="ORF">SAMN05443244_0403</name>
</gene>
<dbReference type="CDD" id="cd00130">
    <property type="entry name" value="PAS"/>
    <property type="match status" value="1"/>
</dbReference>
<proteinExistence type="predicted"/>
<dbReference type="InterPro" id="IPR013767">
    <property type="entry name" value="PAS_fold"/>
</dbReference>
<organism evidence="4 5">
    <name type="scientific">Terriglobus roseus</name>
    <dbReference type="NCBI Taxonomy" id="392734"/>
    <lineage>
        <taxon>Bacteria</taxon>
        <taxon>Pseudomonadati</taxon>
        <taxon>Acidobacteriota</taxon>
        <taxon>Terriglobia</taxon>
        <taxon>Terriglobales</taxon>
        <taxon>Acidobacteriaceae</taxon>
        <taxon>Terriglobus</taxon>
    </lineage>
</organism>
<dbReference type="Pfam" id="PF00990">
    <property type="entry name" value="GGDEF"/>
    <property type="match status" value="1"/>
</dbReference>
<dbReference type="CDD" id="cd01948">
    <property type="entry name" value="EAL"/>
    <property type="match status" value="1"/>
</dbReference>
<dbReference type="InterPro" id="IPR029787">
    <property type="entry name" value="Nucleotide_cyclase"/>
</dbReference>
<dbReference type="InterPro" id="IPR035965">
    <property type="entry name" value="PAS-like_dom_sf"/>
</dbReference>
<sequence>MTDHFFSLPDPSATSRAVEAVESLSDGILAIDRNLTVIYMNPAAARLTGWSWQEALGRPASEVFRTVGGTNQLALSAVVEAVLKDDRERSLPLDTVLIRRDGVKLPIEDAISPVHDRLGAVAGAVINFRNASLARILLLKAVHQAHHDPLTDLPNRMILEDRIGQAIASLSRHPHLIGLLYLDLDGFKAINDSRGHGVGDAVLRAVARRLKGVVRGSDTVCRLGGDEFVILLPELPSPEALMSLADLVLASMRMPILVDGETLNLTASIGAVLQKRRHLCAGELLQEGDAAMYAAKQAGGNRVHSQTSATSSFLHRSINLEAALCRALTSEEFRLLYQPQVDLETGRICGVEALLRWQTPDGKLLTPSSFIPVAERSELIIPIGQWVLKEAIRQQVLWRDDGFPEIMMSVNVSPMELRQPGYYSHLESIIQQAGANPGCALLELTESVLRLQTEEKRALFSSLKKTGIRLGIDDFGIGYSNLAYIRDFPIDVIKINSSFIADCTSQQQDASLVRAIINMGRSLHKGVIAEGIETKEQMEFLKGSHCRQGQGYYFSPPITAEALSAVLAEPNLMQTFTG</sequence>
<dbReference type="Pfam" id="PF00989">
    <property type="entry name" value="PAS"/>
    <property type="match status" value="1"/>
</dbReference>
<dbReference type="SUPFAM" id="SSF55785">
    <property type="entry name" value="PYP-like sensor domain (PAS domain)"/>
    <property type="match status" value="1"/>
</dbReference>
<dbReference type="PROSITE" id="PS50883">
    <property type="entry name" value="EAL"/>
    <property type="match status" value="1"/>
</dbReference>
<dbReference type="PROSITE" id="PS50887">
    <property type="entry name" value="GGDEF"/>
    <property type="match status" value="1"/>
</dbReference>
<dbReference type="InterPro" id="IPR035919">
    <property type="entry name" value="EAL_sf"/>
</dbReference>
<dbReference type="InterPro" id="IPR043128">
    <property type="entry name" value="Rev_trsase/Diguanyl_cyclase"/>
</dbReference>
<dbReference type="InterPro" id="IPR001633">
    <property type="entry name" value="EAL_dom"/>
</dbReference>
<evidence type="ECO:0000313" key="5">
    <source>
        <dbReference type="Proteomes" id="UP000182409"/>
    </source>
</evidence>
<name>A0A1H4J6L1_9BACT</name>
<reference evidence="4 5" key="1">
    <citation type="submission" date="2016-10" db="EMBL/GenBank/DDBJ databases">
        <authorList>
            <person name="de Groot N.N."/>
        </authorList>
    </citation>
    <scope>NUCLEOTIDE SEQUENCE [LARGE SCALE GENOMIC DNA]</scope>
    <source>
        <strain evidence="4 5">AB35.6</strain>
    </source>
</reference>
<protein>
    <submittedName>
        <fullName evidence="4">PAS domain S-box-containing protein/diguanylate cyclase (GGDEF) domain-containing protein</fullName>
    </submittedName>
</protein>
<dbReference type="SMART" id="SM00267">
    <property type="entry name" value="GGDEF"/>
    <property type="match status" value="1"/>
</dbReference>
<dbReference type="NCBIfam" id="TIGR00254">
    <property type="entry name" value="GGDEF"/>
    <property type="match status" value="1"/>
</dbReference>
<dbReference type="CDD" id="cd01949">
    <property type="entry name" value="GGDEF"/>
    <property type="match status" value="1"/>
</dbReference>
<dbReference type="SUPFAM" id="SSF55073">
    <property type="entry name" value="Nucleotide cyclase"/>
    <property type="match status" value="1"/>
</dbReference>
<dbReference type="PROSITE" id="PS50112">
    <property type="entry name" value="PAS"/>
    <property type="match status" value="1"/>
</dbReference>
<feature type="domain" description="GGDEF" evidence="3">
    <location>
        <begin position="175"/>
        <end position="308"/>
    </location>
</feature>
<feature type="domain" description="EAL" evidence="2">
    <location>
        <begin position="317"/>
        <end position="571"/>
    </location>
</feature>
<dbReference type="PANTHER" id="PTHR44757:SF2">
    <property type="entry name" value="BIOFILM ARCHITECTURE MAINTENANCE PROTEIN MBAA"/>
    <property type="match status" value="1"/>
</dbReference>
<dbReference type="GO" id="GO:0006355">
    <property type="term" value="P:regulation of DNA-templated transcription"/>
    <property type="evidence" value="ECO:0007669"/>
    <property type="project" value="InterPro"/>
</dbReference>
<dbReference type="SMART" id="SM00052">
    <property type="entry name" value="EAL"/>
    <property type="match status" value="1"/>
</dbReference>
<dbReference type="NCBIfam" id="TIGR00229">
    <property type="entry name" value="sensory_box"/>
    <property type="match status" value="1"/>
</dbReference>
<dbReference type="RefSeq" id="WP_074652117.1">
    <property type="nucleotide sequence ID" value="NZ_FNSD01000001.1"/>
</dbReference>
<dbReference type="PANTHER" id="PTHR44757">
    <property type="entry name" value="DIGUANYLATE CYCLASE DGCP"/>
    <property type="match status" value="1"/>
</dbReference>
<accession>A0A1H4J6L1</accession>
<dbReference type="Pfam" id="PF00563">
    <property type="entry name" value="EAL"/>
    <property type="match status" value="1"/>
</dbReference>